<dbReference type="Pfam" id="PF07508">
    <property type="entry name" value="Recombinase"/>
    <property type="match status" value="1"/>
</dbReference>
<gene>
    <name evidence="2" type="ORF">EDC19_2525</name>
</gene>
<name>A0A4R1MC62_9FIRM</name>
<dbReference type="GO" id="GO:0000150">
    <property type="term" value="F:DNA strand exchange activity"/>
    <property type="evidence" value="ECO:0007669"/>
    <property type="project" value="InterPro"/>
</dbReference>
<evidence type="ECO:0000313" key="2">
    <source>
        <dbReference type="EMBL" id="TCK89110.1"/>
    </source>
</evidence>
<sequence>MQRHMPMGYRMGKGKVFLEEEKARVVRKVFADYLSGISTHAIAKELTAKGIPNANNKPSWNHGSVGRILENIKYLGDEMYPQMIESEVFEQVQNRREEQRQRLGRVKQPNNINSKNSFSGRVWCGECGEVFRKYVENRGRPSEKSKWRCKHYIYKNRVRCIGGAVTEEQIKEVFILAVNRIIKTPSLLEKKPKKAPKRYPPEFLKLDQRIKELEAGQQFSSKELATLIFQRAEAIYQTAKVKDYEHHTENMRQALSGKELQTGFDEELFLQTVKGMIVYTEGQMDVEFINGLTLHETYK</sequence>
<dbReference type="GO" id="GO:0003677">
    <property type="term" value="F:DNA binding"/>
    <property type="evidence" value="ECO:0007669"/>
    <property type="project" value="InterPro"/>
</dbReference>
<dbReference type="RefSeq" id="WP_132283188.1">
    <property type="nucleotide sequence ID" value="NZ_SMGQ01000016.1"/>
</dbReference>
<dbReference type="Pfam" id="PF13408">
    <property type="entry name" value="Zn_ribbon_recom"/>
    <property type="match status" value="1"/>
</dbReference>
<protein>
    <submittedName>
        <fullName evidence="2">Recombinase-like zinc beta ribbon protein</fullName>
    </submittedName>
</protein>
<dbReference type="AlphaFoldDB" id="A0A4R1MC62"/>
<dbReference type="Proteomes" id="UP000294545">
    <property type="component" value="Unassembled WGS sequence"/>
</dbReference>
<accession>A0A4R1MC62</accession>
<organism evidence="2 3">
    <name type="scientific">Natranaerovirga hydrolytica</name>
    <dbReference type="NCBI Taxonomy" id="680378"/>
    <lineage>
        <taxon>Bacteria</taxon>
        <taxon>Bacillati</taxon>
        <taxon>Bacillota</taxon>
        <taxon>Clostridia</taxon>
        <taxon>Lachnospirales</taxon>
        <taxon>Natranaerovirgaceae</taxon>
        <taxon>Natranaerovirga</taxon>
    </lineage>
</organism>
<dbReference type="PANTHER" id="PTHR30461">
    <property type="entry name" value="DNA-INVERTASE FROM LAMBDOID PROPHAGE"/>
    <property type="match status" value="1"/>
</dbReference>
<reference evidence="2 3" key="1">
    <citation type="submission" date="2019-03" db="EMBL/GenBank/DDBJ databases">
        <title>Genomic Encyclopedia of Type Strains, Phase IV (KMG-IV): sequencing the most valuable type-strain genomes for metagenomic binning, comparative biology and taxonomic classification.</title>
        <authorList>
            <person name="Goeker M."/>
        </authorList>
    </citation>
    <scope>NUCLEOTIDE SEQUENCE [LARGE SCALE GENOMIC DNA]</scope>
    <source>
        <strain evidence="2 3">DSM 24176</strain>
    </source>
</reference>
<comment type="caution">
    <text evidence="2">The sequence shown here is derived from an EMBL/GenBank/DDBJ whole genome shotgun (WGS) entry which is preliminary data.</text>
</comment>
<dbReference type="InterPro" id="IPR011109">
    <property type="entry name" value="DNA_bind_recombinase_dom"/>
</dbReference>
<dbReference type="PANTHER" id="PTHR30461:SF23">
    <property type="entry name" value="DNA RECOMBINASE-RELATED"/>
    <property type="match status" value="1"/>
</dbReference>
<proteinExistence type="predicted"/>
<dbReference type="InterPro" id="IPR025827">
    <property type="entry name" value="Zn_ribbon_recom_dom"/>
</dbReference>
<evidence type="ECO:0000259" key="1">
    <source>
        <dbReference type="PROSITE" id="PS51737"/>
    </source>
</evidence>
<dbReference type="EMBL" id="SMGQ01000016">
    <property type="protein sequence ID" value="TCK89110.1"/>
    <property type="molecule type" value="Genomic_DNA"/>
</dbReference>
<dbReference type="InterPro" id="IPR050639">
    <property type="entry name" value="SSR_resolvase"/>
</dbReference>
<dbReference type="PROSITE" id="PS51737">
    <property type="entry name" value="RECOMBINASE_DNA_BIND"/>
    <property type="match status" value="1"/>
</dbReference>
<keyword evidence="3" id="KW-1185">Reference proteome</keyword>
<dbReference type="Gene3D" id="3.90.1750.20">
    <property type="entry name" value="Putative Large Serine Recombinase, Chain B, Domain 2"/>
    <property type="match status" value="1"/>
</dbReference>
<dbReference type="OrthoDB" id="2188903at2"/>
<evidence type="ECO:0000313" key="3">
    <source>
        <dbReference type="Proteomes" id="UP000294545"/>
    </source>
</evidence>
<dbReference type="InterPro" id="IPR038109">
    <property type="entry name" value="DNA_bind_recomb_sf"/>
</dbReference>
<feature type="domain" description="Recombinase" evidence="1">
    <location>
        <begin position="6"/>
        <end position="103"/>
    </location>
</feature>